<comment type="caution">
    <text evidence="2">The sequence shown here is derived from an EMBL/GenBank/DDBJ whole genome shotgun (WGS) entry which is preliminary data.</text>
</comment>
<evidence type="ECO:0000256" key="1">
    <source>
        <dbReference type="SAM" id="MobiDB-lite"/>
    </source>
</evidence>
<protein>
    <submittedName>
        <fullName evidence="2">Uncharacterized protein</fullName>
    </submittedName>
</protein>
<gene>
    <name evidence="2" type="ORF">PLEPLA_LOCUS13564</name>
</gene>
<name>A0A9N7U7M1_PLEPL</name>
<dbReference type="EMBL" id="CADEAL010000822">
    <property type="protein sequence ID" value="CAB1425632.1"/>
    <property type="molecule type" value="Genomic_DNA"/>
</dbReference>
<proteinExistence type="predicted"/>
<feature type="region of interest" description="Disordered" evidence="1">
    <location>
        <begin position="118"/>
        <end position="184"/>
    </location>
</feature>
<sequence>MSDGLSRNARTVPLALLLGYGRAQRLGAPSTDLIVEFTPRRPDTDRCTSVRAPRSSRTCTGVGGGEYRPGEKRTLGFDLTTNHSRWGLRGNNKSKSLDTCSEQPADLFVSPFTIAGMSPSLPRSPARSQPPYSRAETHGRCVTSRSPLGSRTEAGEKKENTTTLPPRADGCASCPMAAPRSPLP</sequence>
<dbReference type="Proteomes" id="UP001153269">
    <property type="component" value="Unassembled WGS sequence"/>
</dbReference>
<evidence type="ECO:0000313" key="3">
    <source>
        <dbReference type="Proteomes" id="UP001153269"/>
    </source>
</evidence>
<dbReference type="AlphaFoldDB" id="A0A9N7U7M1"/>
<organism evidence="2 3">
    <name type="scientific">Pleuronectes platessa</name>
    <name type="common">European plaice</name>
    <dbReference type="NCBI Taxonomy" id="8262"/>
    <lineage>
        <taxon>Eukaryota</taxon>
        <taxon>Metazoa</taxon>
        <taxon>Chordata</taxon>
        <taxon>Craniata</taxon>
        <taxon>Vertebrata</taxon>
        <taxon>Euteleostomi</taxon>
        <taxon>Actinopterygii</taxon>
        <taxon>Neopterygii</taxon>
        <taxon>Teleostei</taxon>
        <taxon>Neoteleostei</taxon>
        <taxon>Acanthomorphata</taxon>
        <taxon>Carangaria</taxon>
        <taxon>Pleuronectiformes</taxon>
        <taxon>Pleuronectoidei</taxon>
        <taxon>Pleuronectidae</taxon>
        <taxon>Pleuronectes</taxon>
    </lineage>
</organism>
<evidence type="ECO:0000313" key="2">
    <source>
        <dbReference type="EMBL" id="CAB1425632.1"/>
    </source>
</evidence>
<feature type="region of interest" description="Disordered" evidence="1">
    <location>
        <begin position="42"/>
        <end position="65"/>
    </location>
</feature>
<keyword evidence="3" id="KW-1185">Reference proteome</keyword>
<accession>A0A9N7U7M1</accession>
<reference evidence="2" key="1">
    <citation type="submission" date="2020-03" db="EMBL/GenBank/DDBJ databases">
        <authorList>
            <person name="Weist P."/>
        </authorList>
    </citation>
    <scope>NUCLEOTIDE SEQUENCE</scope>
</reference>